<feature type="region of interest" description="Disordered" evidence="1">
    <location>
        <begin position="27"/>
        <end position="69"/>
    </location>
</feature>
<evidence type="ECO:0000313" key="4">
    <source>
        <dbReference type="EMBL" id="TQJ04124.1"/>
    </source>
</evidence>
<dbReference type="EMBL" id="VFML01000001">
    <property type="protein sequence ID" value="TQJ04124.1"/>
    <property type="molecule type" value="Genomic_DNA"/>
</dbReference>
<evidence type="ECO:0000259" key="3">
    <source>
        <dbReference type="Pfam" id="PF14016"/>
    </source>
</evidence>
<dbReference type="PROSITE" id="PS51257">
    <property type="entry name" value="PROKAR_LIPOPROTEIN"/>
    <property type="match status" value="1"/>
</dbReference>
<proteinExistence type="predicted"/>
<protein>
    <submittedName>
        <fullName evidence="4">Uncharacterized protein DUF4232</fullName>
    </submittedName>
</protein>
<feature type="signal peptide" evidence="2">
    <location>
        <begin position="1"/>
        <end position="25"/>
    </location>
</feature>
<keyword evidence="2" id="KW-0732">Signal</keyword>
<dbReference type="OrthoDB" id="3268346at2"/>
<reference evidence="4 5" key="1">
    <citation type="submission" date="2019-06" db="EMBL/GenBank/DDBJ databases">
        <title>Sequencing the genomes of 1000 actinobacteria strains.</title>
        <authorList>
            <person name="Klenk H.-P."/>
        </authorList>
    </citation>
    <scope>NUCLEOTIDE SEQUENCE [LARGE SCALE GENOMIC DNA]</scope>
    <source>
        <strain evidence="4 5">DSM 45679</strain>
    </source>
</reference>
<accession>A0A542DMB3</accession>
<dbReference type="AlphaFoldDB" id="A0A542DMB3"/>
<dbReference type="RefSeq" id="WP_141999845.1">
    <property type="nucleotide sequence ID" value="NZ_VFML01000001.1"/>
</dbReference>
<evidence type="ECO:0000256" key="2">
    <source>
        <dbReference type="SAM" id="SignalP"/>
    </source>
</evidence>
<feature type="chain" id="PRO_5038881932" evidence="2">
    <location>
        <begin position="26"/>
        <end position="216"/>
    </location>
</feature>
<sequence length="216" mass="22310">MKRGTGSYLGLVAAGTLLVATLAGCGEGTQDDGAAAQPPNGDETTTTAPPATSSSGQEASGNGRPAETANEQFCRSNELKLSIGKGEGAAGTVYRPLQFTNTSDRMCVLHGYPGVSYVAGDDGHQVGPAAYRDGEKGAPVSLRPGEVAHAPVGFVQVRNYAQEECKPVPVRGLRVYPPQETESMFIKYDGTGCSSDEIPGHQLVVRTIQSGPGGRG</sequence>
<evidence type="ECO:0000313" key="5">
    <source>
        <dbReference type="Proteomes" id="UP000320876"/>
    </source>
</evidence>
<organism evidence="4 5">
    <name type="scientific">Amycolatopsis cihanbeyliensis</name>
    <dbReference type="NCBI Taxonomy" id="1128664"/>
    <lineage>
        <taxon>Bacteria</taxon>
        <taxon>Bacillati</taxon>
        <taxon>Actinomycetota</taxon>
        <taxon>Actinomycetes</taxon>
        <taxon>Pseudonocardiales</taxon>
        <taxon>Pseudonocardiaceae</taxon>
        <taxon>Amycolatopsis</taxon>
    </lineage>
</organism>
<dbReference type="Pfam" id="PF14016">
    <property type="entry name" value="DUF4232"/>
    <property type="match status" value="1"/>
</dbReference>
<gene>
    <name evidence="4" type="ORF">FB471_3905</name>
</gene>
<feature type="domain" description="DUF4232" evidence="3">
    <location>
        <begin position="74"/>
        <end position="209"/>
    </location>
</feature>
<name>A0A542DMB3_AMYCI</name>
<dbReference type="Proteomes" id="UP000320876">
    <property type="component" value="Unassembled WGS sequence"/>
</dbReference>
<feature type="compositionally biased region" description="Low complexity" evidence="1">
    <location>
        <begin position="44"/>
        <end position="55"/>
    </location>
</feature>
<comment type="caution">
    <text evidence="4">The sequence shown here is derived from an EMBL/GenBank/DDBJ whole genome shotgun (WGS) entry which is preliminary data.</text>
</comment>
<dbReference type="InterPro" id="IPR025326">
    <property type="entry name" value="DUF4232"/>
</dbReference>
<keyword evidence="5" id="KW-1185">Reference proteome</keyword>
<evidence type="ECO:0000256" key="1">
    <source>
        <dbReference type="SAM" id="MobiDB-lite"/>
    </source>
</evidence>